<evidence type="ECO:0000256" key="2">
    <source>
        <dbReference type="SAM" id="Phobius"/>
    </source>
</evidence>
<dbReference type="EMBL" id="CAICTM010000186">
    <property type="protein sequence ID" value="CAB9504137.1"/>
    <property type="molecule type" value="Genomic_DNA"/>
</dbReference>
<feature type="compositionally biased region" description="Pro residues" evidence="1">
    <location>
        <begin position="284"/>
        <end position="293"/>
    </location>
</feature>
<feature type="transmembrane region" description="Helical" evidence="2">
    <location>
        <begin position="12"/>
        <end position="35"/>
    </location>
</feature>
<feature type="compositionally biased region" description="Basic and acidic residues" evidence="1">
    <location>
        <begin position="307"/>
        <end position="324"/>
    </location>
</feature>
<comment type="caution">
    <text evidence="4">The sequence shown here is derived from an EMBL/GenBank/DDBJ whole genome shotgun (WGS) entry which is preliminary data.</text>
</comment>
<protein>
    <recommendedName>
        <fullName evidence="3">DUF4126 domain-containing protein</fullName>
    </recommendedName>
</protein>
<dbReference type="Proteomes" id="UP001153069">
    <property type="component" value="Unassembled WGS sequence"/>
</dbReference>
<gene>
    <name evidence="4" type="ORF">SEMRO_187_G080850.1</name>
</gene>
<dbReference type="Pfam" id="PF13548">
    <property type="entry name" value="DUF4126"/>
    <property type="match status" value="1"/>
</dbReference>
<evidence type="ECO:0000256" key="1">
    <source>
        <dbReference type="SAM" id="MobiDB-lite"/>
    </source>
</evidence>
<feature type="transmembrane region" description="Helical" evidence="2">
    <location>
        <begin position="187"/>
        <end position="204"/>
    </location>
</feature>
<sequence>MSSIFDYLTSSAVSLTVSGNTGISPFFTLFLIGVIEKSDPELLHMDGWIEKVLSSWIAIIILGILTGLEFLGKCIPVLDEAIDSIEVFVVPVLSIFGSLGTLGLLDAAQAAAAGDRRLLVADGVLWFVKVVLVLTGIVLALCIHLFKMLIRLIGLTCCAGCCQPCITVVEISCVLCGVLLAIFIRQLAIITCIILLGAAGFAIYKKFFENKEDDTPQTHTTAPNMDINATTTTDNNKPNTPTSTQATSPNQNNNAPTDVENQVEIPVIVIPSTIDTAESNGSELPPPIPPPSSNPDYIEVQLSTSQEEDRNDNNNKNKKESKDN</sequence>
<feature type="domain" description="DUF4126" evidence="3">
    <location>
        <begin position="13"/>
        <end position="202"/>
    </location>
</feature>
<feature type="compositionally biased region" description="Polar residues" evidence="1">
    <location>
        <begin position="245"/>
        <end position="259"/>
    </location>
</feature>
<reference evidence="4" key="1">
    <citation type="submission" date="2020-06" db="EMBL/GenBank/DDBJ databases">
        <authorList>
            <consortium name="Plant Systems Biology data submission"/>
        </authorList>
    </citation>
    <scope>NUCLEOTIDE SEQUENCE</scope>
    <source>
        <strain evidence="4">D6</strain>
    </source>
</reference>
<dbReference type="OrthoDB" id="47653at2759"/>
<organism evidence="4 5">
    <name type="scientific">Seminavis robusta</name>
    <dbReference type="NCBI Taxonomy" id="568900"/>
    <lineage>
        <taxon>Eukaryota</taxon>
        <taxon>Sar</taxon>
        <taxon>Stramenopiles</taxon>
        <taxon>Ochrophyta</taxon>
        <taxon>Bacillariophyta</taxon>
        <taxon>Bacillariophyceae</taxon>
        <taxon>Bacillariophycidae</taxon>
        <taxon>Naviculales</taxon>
        <taxon>Naviculaceae</taxon>
        <taxon>Seminavis</taxon>
    </lineage>
</organism>
<keyword evidence="2" id="KW-1133">Transmembrane helix</keyword>
<keyword evidence="5" id="KW-1185">Reference proteome</keyword>
<feature type="region of interest" description="Disordered" evidence="1">
    <location>
        <begin position="214"/>
        <end position="259"/>
    </location>
</feature>
<proteinExistence type="predicted"/>
<keyword evidence="2" id="KW-0472">Membrane</keyword>
<evidence type="ECO:0000259" key="3">
    <source>
        <dbReference type="Pfam" id="PF13548"/>
    </source>
</evidence>
<feature type="compositionally biased region" description="Low complexity" evidence="1">
    <location>
        <begin position="228"/>
        <end position="244"/>
    </location>
</feature>
<name>A0A9N8DJ67_9STRA</name>
<keyword evidence="2" id="KW-0812">Transmembrane</keyword>
<evidence type="ECO:0000313" key="5">
    <source>
        <dbReference type="Proteomes" id="UP001153069"/>
    </source>
</evidence>
<dbReference type="AlphaFoldDB" id="A0A9N8DJ67"/>
<feature type="transmembrane region" description="Helical" evidence="2">
    <location>
        <begin position="87"/>
        <end position="105"/>
    </location>
</feature>
<accession>A0A9N8DJ67</accession>
<evidence type="ECO:0000313" key="4">
    <source>
        <dbReference type="EMBL" id="CAB9504137.1"/>
    </source>
</evidence>
<feature type="region of interest" description="Disordered" evidence="1">
    <location>
        <begin position="275"/>
        <end position="324"/>
    </location>
</feature>
<feature type="transmembrane region" description="Helical" evidence="2">
    <location>
        <begin position="153"/>
        <end position="181"/>
    </location>
</feature>
<feature type="transmembrane region" description="Helical" evidence="2">
    <location>
        <begin position="55"/>
        <end position="75"/>
    </location>
</feature>
<feature type="transmembrane region" description="Helical" evidence="2">
    <location>
        <begin position="125"/>
        <end position="146"/>
    </location>
</feature>
<dbReference type="InterPro" id="IPR025196">
    <property type="entry name" value="DUF4126"/>
</dbReference>